<organism evidence="3 4">
    <name type="scientific">Fibrobacter succinogenes</name>
    <name type="common">Bacteroides succinogenes</name>
    <dbReference type="NCBI Taxonomy" id="833"/>
    <lineage>
        <taxon>Bacteria</taxon>
        <taxon>Pseudomonadati</taxon>
        <taxon>Fibrobacterota</taxon>
        <taxon>Fibrobacteria</taxon>
        <taxon>Fibrobacterales</taxon>
        <taxon>Fibrobacteraceae</taxon>
        <taxon>Fibrobacter</taxon>
    </lineage>
</organism>
<name>A0A380S7Z6_FIBSU</name>
<dbReference type="EMBL" id="UHJL01000003">
    <property type="protein sequence ID" value="SUQ24706.1"/>
    <property type="molecule type" value="Genomic_DNA"/>
</dbReference>
<dbReference type="InterPro" id="IPR013096">
    <property type="entry name" value="Cupin_2"/>
</dbReference>
<dbReference type="InterPro" id="IPR051610">
    <property type="entry name" value="GPI/OXD"/>
</dbReference>
<evidence type="ECO:0000313" key="4">
    <source>
        <dbReference type="Proteomes" id="UP000255423"/>
    </source>
</evidence>
<dbReference type="Gene3D" id="2.60.120.10">
    <property type="entry name" value="Jelly Rolls"/>
    <property type="match status" value="1"/>
</dbReference>
<keyword evidence="1" id="KW-0479">Metal-binding</keyword>
<reference evidence="3 4" key="1">
    <citation type="submission" date="2017-08" db="EMBL/GenBank/DDBJ databases">
        <authorList>
            <person name="de Groot N.N."/>
        </authorList>
    </citation>
    <scope>NUCLEOTIDE SEQUENCE [LARGE SCALE GENOMIC DNA]</scope>
    <source>
        <strain evidence="3 4">HM2</strain>
    </source>
</reference>
<feature type="domain" description="Cupin type-2" evidence="2">
    <location>
        <begin position="38"/>
        <end position="104"/>
    </location>
</feature>
<accession>A0A380S7Z6</accession>
<dbReference type="GO" id="GO:0046872">
    <property type="term" value="F:metal ion binding"/>
    <property type="evidence" value="ECO:0007669"/>
    <property type="project" value="UniProtKB-KW"/>
</dbReference>
<dbReference type="InterPro" id="IPR014710">
    <property type="entry name" value="RmlC-like_jellyroll"/>
</dbReference>
<dbReference type="PANTHER" id="PTHR35848">
    <property type="entry name" value="OXALATE-BINDING PROTEIN"/>
    <property type="match status" value="1"/>
</dbReference>
<proteinExistence type="predicted"/>
<sequence>MIIDLKGMETTVLPNFKGGEKEYKAKMYFDGTTRIMHGTLEAGASIGFHKHETNSEIMFFVSGKGKVLFDDGVEYVEAGQCHFCPKGHSHSLINEGPEDLIFYATVPELG</sequence>
<dbReference type="Proteomes" id="UP000255423">
    <property type="component" value="Unassembled WGS sequence"/>
</dbReference>
<dbReference type="SUPFAM" id="SSF51182">
    <property type="entry name" value="RmlC-like cupins"/>
    <property type="match status" value="1"/>
</dbReference>
<evidence type="ECO:0000313" key="3">
    <source>
        <dbReference type="EMBL" id="SUQ24706.1"/>
    </source>
</evidence>
<evidence type="ECO:0000259" key="2">
    <source>
        <dbReference type="Pfam" id="PF07883"/>
    </source>
</evidence>
<protein>
    <submittedName>
        <fullName evidence="3">Cupin domain-containing protein</fullName>
    </submittedName>
</protein>
<dbReference type="InterPro" id="IPR011051">
    <property type="entry name" value="RmlC_Cupin_sf"/>
</dbReference>
<dbReference type="AlphaFoldDB" id="A0A380S7Z6"/>
<evidence type="ECO:0000256" key="1">
    <source>
        <dbReference type="ARBA" id="ARBA00022723"/>
    </source>
</evidence>
<dbReference type="PANTHER" id="PTHR35848:SF6">
    <property type="entry name" value="CUPIN TYPE-2 DOMAIN-CONTAINING PROTEIN"/>
    <property type="match status" value="1"/>
</dbReference>
<gene>
    <name evidence="3" type="ORF">SAMN05661053_2118</name>
</gene>
<dbReference type="RefSeq" id="WP_109573125.1">
    <property type="nucleotide sequence ID" value="NZ_UHJL01000003.1"/>
</dbReference>
<dbReference type="Pfam" id="PF07883">
    <property type="entry name" value="Cupin_2"/>
    <property type="match status" value="1"/>
</dbReference>